<dbReference type="InterPro" id="IPR023996">
    <property type="entry name" value="TonB-dep_OMP_SusC/RagA"/>
</dbReference>
<keyword evidence="1" id="KW-0813">Transport</keyword>
<name>A0A4Q6XRL3_9SPHI</name>
<evidence type="ECO:0000313" key="3">
    <source>
        <dbReference type="EMBL" id="RZF59359.1"/>
    </source>
</evidence>
<dbReference type="EMBL" id="SGIT01000002">
    <property type="protein sequence ID" value="RZF59359.1"/>
    <property type="molecule type" value="Genomic_DNA"/>
</dbReference>
<dbReference type="NCBIfam" id="TIGR04056">
    <property type="entry name" value="OMP_RagA_SusC"/>
    <property type="match status" value="1"/>
</dbReference>
<dbReference type="InterPro" id="IPR008969">
    <property type="entry name" value="CarboxyPept-like_regulatory"/>
</dbReference>
<keyword evidence="1" id="KW-0472">Membrane</keyword>
<dbReference type="PROSITE" id="PS00018">
    <property type="entry name" value="EF_HAND_1"/>
    <property type="match status" value="1"/>
</dbReference>
<dbReference type="InterPro" id="IPR023997">
    <property type="entry name" value="TonB-dep_OMP_SusC/RagA_CS"/>
</dbReference>
<dbReference type="Gene3D" id="2.170.130.10">
    <property type="entry name" value="TonB-dependent receptor, plug domain"/>
    <property type="match status" value="1"/>
</dbReference>
<evidence type="ECO:0000313" key="4">
    <source>
        <dbReference type="Proteomes" id="UP000292855"/>
    </source>
</evidence>
<evidence type="ECO:0000256" key="1">
    <source>
        <dbReference type="PROSITE-ProRule" id="PRU01360"/>
    </source>
</evidence>
<protein>
    <submittedName>
        <fullName evidence="3">TonB-dependent receptor</fullName>
    </submittedName>
</protein>
<dbReference type="SUPFAM" id="SSF56935">
    <property type="entry name" value="Porins"/>
    <property type="match status" value="1"/>
</dbReference>
<keyword evidence="3" id="KW-0675">Receptor</keyword>
<dbReference type="Pfam" id="PF13715">
    <property type="entry name" value="CarbopepD_reg_2"/>
    <property type="match status" value="1"/>
</dbReference>
<dbReference type="FunFam" id="2.170.130.10:FF:000003">
    <property type="entry name" value="SusC/RagA family TonB-linked outer membrane protein"/>
    <property type="match status" value="1"/>
</dbReference>
<keyword evidence="1" id="KW-0998">Cell outer membrane</keyword>
<comment type="similarity">
    <text evidence="1">Belongs to the TonB-dependent receptor family.</text>
</comment>
<dbReference type="Proteomes" id="UP000292855">
    <property type="component" value="Unassembled WGS sequence"/>
</dbReference>
<comment type="caution">
    <text evidence="3">The sequence shown here is derived from an EMBL/GenBank/DDBJ whole genome shotgun (WGS) entry which is preliminary data.</text>
</comment>
<dbReference type="InterPro" id="IPR012910">
    <property type="entry name" value="Plug_dom"/>
</dbReference>
<dbReference type="InterPro" id="IPR039426">
    <property type="entry name" value="TonB-dep_rcpt-like"/>
</dbReference>
<accession>A0A4Q6XRL3</accession>
<dbReference type="SUPFAM" id="SSF49464">
    <property type="entry name" value="Carboxypeptidase regulatory domain-like"/>
    <property type="match status" value="1"/>
</dbReference>
<dbReference type="GO" id="GO:0009279">
    <property type="term" value="C:cell outer membrane"/>
    <property type="evidence" value="ECO:0007669"/>
    <property type="project" value="UniProtKB-SubCell"/>
</dbReference>
<dbReference type="OrthoDB" id="603589at2"/>
<dbReference type="RefSeq" id="WP_130141281.1">
    <property type="nucleotide sequence ID" value="NZ_SGIT01000002.1"/>
</dbReference>
<dbReference type="Pfam" id="PF07715">
    <property type="entry name" value="Plug"/>
    <property type="match status" value="1"/>
</dbReference>
<keyword evidence="1" id="KW-1134">Transmembrane beta strand</keyword>
<evidence type="ECO:0000259" key="2">
    <source>
        <dbReference type="Pfam" id="PF07715"/>
    </source>
</evidence>
<dbReference type="Gene3D" id="2.60.40.1120">
    <property type="entry name" value="Carboxypeptidase-like, regulatory domain"/>
    <property type="match status" value="1"/>
</dbReference>
<feature type="domain" description="TonB-dependent receptor plug" evidence="2">
    <location>
        <begin position="127"/>
        <end position="235"/>
    </location>
</feature>
<sequence length="1058" mass="118848">MLSLKKATFILAYLRILLNILVLLGFSTLLHAQQTEHLVRGQILNEKDEPIQGATVTVQGSTRGVLADEQGRYEIMLDKEVQLVFSYVGYTTQVIPISGRTEINVVMSPITDAIDEVTVVAFGEQKKESVVGAITTVRPSELKVPSSNLTTALAGRVAGMIAFQQSGEPGADNADFFIRGVTSFGYSNRPLILVDGVEMPASELARLQVDDLASFSIMKDATATSLYGARGANGVILITTKEGREGKANISLRYETSASQPTRNVEFADPITYMELANEASQTRGNLLTPYSWEKIERTREGLDPMIYPATDWQSTLLKDRTFNNRLNLNVSGGGKVARYYVAATYNKDNGMLKVDNRNNFNNGIDLKTYGLRSNVNINLTNTTEAIVRLNSTWTDYTGPLGTATDFYKQIIRTDPVLFPAYYEPDERNSTTEHILFGNHDAGNYLNPYANLMRGYRDYINAMFLAQFEIKQDLDFILKGLKASGMYNTTRYNYYQVSRAYNPFYYTVTNYDRRTGEYTLNNLNPTTAHEYLAYNEDSKQITSEDYFQGILSYSTDIGKDHSVGGMLVYNMQNKISANAGNLQSSLARRNLGLAGRFTYAFQNKYFFEGNFGYNGSERFAKEHRFGFFPSVGAAWYVSNEPFWTGGVQRVISNLKLRGTYGLVGNDAIGDVQDRFFYLSQVNPNYGANGYTFGSEFGNRINGMLEERQENRNITWETSRKLNLSAEVGLFNTANLVVDVYQEHRYNILMTRAHTPNTLGVAVLPQANVGEADSRGIDVQLDISRNLANGWFISGMGNLTYAKSKYIKYEEPDYRAFPWRSRVGLPIGQQFGFVAERLFIDDEEAYNSPAQFGNVLGGDIKYKDIDGDGVITNLDMVPIGYPTVPRMTYGIGFSIGYKGIDFSSFFQGSAKSSFWIDSEATAPFVSYRSQAEINSGYLAGINLQNQILQAYADDHWSEDNRNLKALWPRLNEIPSDNNMKVSTWFMRNGAFLRIKQIELGYTFKESLTKRIGIEKIRMYVNGSNLYNFSKFKLWDVEMGGNGLGYPLQQVYNLGIQCSL</sequence>
<reference evidence="3 4" key="1">
    <citation type="submission" date="2019-02" db="EMBL/GenBank/DDBJ databases">
        <authorList>
            <person name="Li Y."/>
        </authorList>
    </citation>
    <scope>NUCLEOTIDE SEQUENCE [LARGE SCALE GENOMIC DNA]</scope>
    <source>
        <strain evidence="3 4">30C10-4-7</strain>
    </source>
</reference>
<proteinExistence type="inferred from homology"/>
<organism evidence="3 4">
    <name type="scientific">Sphingobacterium corticibacterium</name>
    <dbReference type="NCBI Taxonomy" id="2484746"/>
    <lineage>
        <taxon>Bacteria</taxon>
        <taxon>Pseudomonadati</taxon>
        <taxon>Bacteroidota</taxon>
        <taxon>Sphingobacteriia</taxon>
        <taxon>Sphingobacteriales</taxon>
        <taxon>Sphingobacteriaceae</taxon>
        <taxon>Sphingobacterium</taxon>
    </lineage>
</organism>
<keyword evidence="4" id="KW-1185">Reference proteome</keyword>
<dbReference type="InterPro" id="IPR037066">
    <property type="entry name" value="Plug_dom_sf"/>
</dbReference>
<gene>
    <name evidence="3" type="ORF">EWE74_09255</name>
</gene>
<comment type="subcellular location">
    <subcellularLocation>
        <location evidence="1">Cell outer membrane</location>
        <topology evidence="1">Multi-pass membrane protein</topology>
    </subcellularLocation>
</comment>
<dbReference type="PROSITE" id="PS52016">
    <property type="entry name" value="TONB_DEPENDENT_REC_3"/>
    <property type="match status" value="1"/>
</dbReference>
<dbReference type="AlphaFoldDB" id="A0A4Q6XRL3"/>
<keyword evidence="1" id="KW-0812">Transmembrane</keyword>
<dbReference type="NCBIfam" id="TIGR04057">
    <property type="entry name" value="SusC_RagA_signa"/>
    <property type="match status" value="1"/>
</dbReference>
<dbReference type="InterPro" id="IPR018247">
    <property type="entry name" value="EF_Hand_1_Ca_BS"/>
</dbReference>